<name>A0A2V5KE55_9BACL</name>
<dbReference type="EMBL" id="QJVJ01000002">
    <property type="protein sequence ID" value="PYI56333.1"/>
    <property type="molecule type" value="Genomic_DNA"/>
</dbReference>
<evidence type="ECO:0000313" key="1">
    <source>
        <dbReference type="EMBL" id="PYI56333.1"/>
    </source>
</evidence>
<gene>
    <name evidence="1" type="ORF">DLM86_04965</name>
</gene>
<evidence type="ECO:0000313" key="2">
    <source>
        <dbReference type="Proteomes" id="UP000247476"/>
    </source>
</evidence>
<dbReference type="AlphaFoldDB" id="A0A2V5KE55"/>
<proteinExistence type="predicted"/>
<protein>
    <recommendedName>
        <fullName evidence="3">N-acetyltransferase domain-containing protein</fullName>
    </recommendedName>
</protein>
<dbReference type="OrthoDB" id="2608789at2"/>
<evidence type="ECO:0008006" key="3">
    <source>
        <dbReference type="Google" id="ProtNLM"/>
    </source>
</evidence>
<keyword evidence="2" id="KW-1185">Reference proteome</keyword>
<dbReference type="Proteomes" id="UP000247476">
    <property type="component" value="Unassembled WGS sequence"/>
</dbReference>
<reference evidence="1 2" key="1">
    <citation type="submission" date="2018-05" db="EMBL/GenBank/DDBJ databases">
        <title>Paenibacillus flagellatus sp. nov., isolated from selenium mineral soil.</title>
        <authorList>
            <person name="Dai X."/>
        </authorList>
    </citation>
    <scope>NUCLEOTIDE SEQUENCE [LARGE SCALE GENOMIC DNA]</scope>
    <source>
        <strain evidence="1 2">DXL2</strain>
    </source>
</reference>
<comment type="caution">
    <text evidence="1">The sequence shown here is derived from an EMBL/GenBank/DDBJ whole genome shotgun (WGS) entry which is preliminary data.</text>
</comment>
<sequence length="168" mass="19207">MLHWMTAGTEQMKEDGVLFICRHANDLGLPYKWSTTMNFLYTTLYDSGLMIARDEHGDVRGVLAYTYGTGMDKGADRTRIEVVLLYLEADFRLGTNFVQAMQAMVERESELSEPIREVEFYCAPTDVRRRLFGKIATCRGTKVHSCGPLDFYVTTPDRIRGYLARIAK</sequence>
<dbReference type="RefSeq" id="WP_110838861.1">
    <property type="nucleotide sequence ID" value="NZ_QJVJ01000002.1"/>
</dbReference>
<organism evidence="1 2">
    <name type="scientific">Paenibacillus flagellatus</name>
    <dbReference type="NCBI Taxonomy" id="2211139"/>
    <lineage>
        <taxon>Bacteria</taxon>
        <taxon>Bacillati</taxon>
        <taxon>Bacillota</taxon>
        <taxon>Bacilli</taxon>
        <taxon>Bacillales</taxon>
        <taxon>Paenibacillaceae</taxon>
        <taxon>Paenibacillus</taxon>
    </lineage>
</organism>
<accession>A0A2V5KE55</accession>